<dbReference type="Gene3D" id="1.10.630.10">
    <property type="entry name" value="Cytochrome P450"/>
    <property type="match status" value="2"/>
</dbReference>
<dbReference type="AlphaFoldDB" id="A0A0E0KIV7"/>
<protein>
    <recommendedName>
        <fullName evidence="3">Cytochrome P450</fullName>
    </recommendedName>
</protein>
<organism evidence="1">
    <name type="scientific">Oryza punctata</name>
    <name type="common">Red rice</name>
    <dbReference type="NCBI Taxonomy" id="4537"/>
    <lineage>
        <taxon>Eukaryota</taxon>
        <taxon>Viridiplantae</taxon>
        <taxon>Streptophyta</taxon>
        <taxon>Embryophyta</taxon>
        <taxon>Tracheophyta</taxon>
        <taxon>Spermatophyta</taxon>
        <taxon>Magnoliopsida</taxon>
        <taxon>Liliopsida</taxon>
        <taxon>Poales</taxon>
        <taxon>Poaceae</taxon>
        <taxon>BOP clade</taxon>
        <taxon>Oryzoideae</taxon>
        <taxon>Oryzeae</taxon>
        <taxon>Oryzinae</taxon>
        <taxon>Oryza</taxon>
    </lineage>
</organism>
<proteinExistence type="predicted"/>
<dbReference type="Gramene" id="OPUNC03G30840.1">
    <property type="protein sequence ID" value="OPUNC03G30840.1"/>
    <property type="gene ID" value="OPUNC03G30840"/>
</dbReference>
<reference evidence="1" key="1">
    <citation type="submission" date="2015-04" db="UniProtKB">
        <authorList>
            <consortium name="EnsemblPlants"/>
        </authorList>
    </citation>
    <scope>IDENTIFICATION</scope>
</reference>
<dbReference type="PANTHER" id="PTHR47954:SF2">
    <property type="entry name" value="P450 71D11, PUTATIVE, EXPRESSED-RELATED"/>
    <property type="match status" value="1"/>
</dbReference>
<dbReference type="GO" id="GO:0016705">
    <property type="term" value="F:oxidoreductase activity, acting on paired donors, with incorporation or reduction of molecular oxygen"/>
    <property type="evidence" value="ECO:0007669"/>
    <property type="project" value="InterPro"/>
</dbReference>
<dbReference type="GO" id="GO:0020037">
    <property type="term" value="F:heme binding"/>
    <property type="evidence" value="ECO:0007669"/>
    <property type="project" value="InterPro"/>
</dbReference>
<dbReference type="SUPFAM" id="SSF48264">
    <property type="entry name" value="Cytochrome P450"/>
    <property type="match status" value="1"/>
</dbReference>
<dbReference type="EnsemblPlants" id="OPUNC03G30840.1">
    <property type="protein sequence ID" value="OPUNC03G30840.1"/>
    <property type="gene ID" value="OPUNC03G30840"/>
</dbReference>
<dbReference type="GO" id="GO:0005506">
    <property type="term" value="F:iron ion binding"/>
    <property type="evidence" value="ECO:0007669"/>
    <property type="project" value="InterPro"/>
</dbReference>
<sequence>MAPDMEKNNEREGAVILPKQWTSSSSSLCCSTSQIVGYGWADILFSPSAPLALRRRDPQPQARVLLPPHQGGRAGDACGRGTIDAVEPERAVPQHDQRHRGPAFGKKRKNAPEFMATIKAGVRLLRGIHKTVDAILQEIIEERRCVRGEKIMNGAADDQNAEENLVDVLISLQEKGGFGFLHLDDNKIKAIILDMFVGGTGTSGFKPERFDDGVIDFMGGNYEFIPFNFSRRMCPGFNYSLVSMELALVSMLYHFDWSLPEGVKEVDMEEASGLGARRCCSVPPRSFRPPSPPIN</sequence>
<accession>A0A0E0KIV7</accession>
<dbReference type="InterPro" id="IPR036396">
    <property type="entry name" value="Cyt_P450_sf"/>
</dbReference>
<evidence type="ECO:0008006" key="3">
    <source>
        <dbReference type="Google" id="ProtNLM"/>
    </source>
</evidence>
<reference evidence="1" key="2">
    <citation type="submission" date="2018-05" db="EMBL/GenBank/DDBJ databases">
        <title>OpunRS2 (Oryza punctata Reference Sequence Version 2).</title>
        <authorList>
            <person name="Zhang J."/>
            <person name="Kudrna D."/>
            <person name="Lee S."/>
            <person name="Talag J."/>
            <person name="Welchert J."/>
            <person name="Wing R.A."/>
        </authorList>
    </citation>
    <scope>NUCLEOTIDE SEQUENCE [LARGE SCALE GENOMIC DNA]</scope>
</reference>
<dbReference type="Proteomes" id="UP000026962">
    <property type="component" value="Chromosome 3"/>
</dbReference>
<dbReference type="HOGENOM" id="CLU_944547_0_0_1"/>
<dbReference type="PANTHER" id="PTHR47954">
    <property type="entry name" value="OS09G0275400 PROTEIN-RELATED"/>
    <property type="match status" value="1"/>
</dbReference>
<dbReference type="InterPro" id="IPR001128">
    <property type="entry name" value="Cyt_P450"/>
</dbReference>
<evidence type="ECO:0000313" key="1">
    <source>
        <dbReference type="EnsemblPlants" id="OPUNC03G30840.1"/>
    </source>
</evidence>
<dbReference type="STRING" id="4537.A0A0E0KIV7"/>
<dbReference type="Pfam" id="PF00067">
    <property type="entry name" value="p450"/>
    <property type="match status" value="1"/>
</dbReference>
<evidence type="ECO:0000313" key="2">
    <source>
        <dbReference type="Proteomes" id="UP000026962"/>
    </source>
</evidence>
<dbReference type="GO" id="GO:0004497">
    <property type="term" value="F:monooxygenase activity"/>
    <property type="evidence" value="ECO:0007669"/>
    <property type="project" value="InterPro"/>
</dbReference>
<name>A0A0E0KIV7_ORYPU</name>
<keyword evidence="2" id="KW-1185">Reference proteome</keyword>
<dbReference type="eggNOG" id="KOG0156">
    <property type="taxonomic scope" value="Eukaryota"/>
</dbReference>